<evidence type="ECO:0000313" key="2">
    <source>
        <dbReference type="EMBL" id="GBN00203.1"/>
    </source>
</evidence>
<evidence type="ECO:0000313" key="3">
    <source>
        <dbReference type="Proteomes" id="UP000499080"/>
    </source>
</evidence>
<reference evidence="2 3" key="1">
    <citation type="journal article" date="2019" name="Sci. Rep.">
        <title>Orb-weaving spider Araneus ventricosus genome elucidates the spidroin gene catalogue.</title>
        <authorList>
            <person name="Kono N."/>
            <person name="Nakamura H."/>
            <person name="Ohtoshi R."/>
            <person name="Moran D.A.P."/>
            <person name="Shinohara A."/>
            <person name="Yoshida Y."/>
            <person name="Fujiwara M."/>
            <person name="Mori M."/>
            <person name="Tomita M."/>
            <person name="Arakawa K."/>
        </authorList>
    </citation>
    <scope>NUCLEOTIDE SEQUENCE [LARGE SCALE GENOMIC DNA]</scope>
</reference>
<evidence type="ECO:0000256" key="1">
    <source>
        <dbReference type="SAM" id="MobiDB-lite"/>
    </source>
</evidence>
<dbReference type="AlphaFoldDB" id="A0A4Y2KFL8"/>
<proteinExistence type="predicted"/>
<comment type="caution">
    <text evidence="2">The sequence shown here is derived from an EMBL/GenBank/DDBJ whole genome shotgun (WGS) entry which is preliminary data.</text>
</comment>
<dbReference type="Proteomes" id="UP000499080">
    <property type="component" value="Unassembled WGS sequence"/>
</dbReference>
<gene>
    <name evidence="2" type="ORF">AVEN_213889_1</name>
</gene>
<sequence>MQARWRYLSRRNCSKWVLQERVALVVTVNLPLVRFKFDASNLLWQGNIKSESNLLQTYVLSGDRETDQSGVKFCPSYGSDTNAKSNAKRKKSNPSSA</sequence>
<organism evidence="2 3">
    <name type="scientific">Araneus ventricosus</name>
    <name type="common">Orbweaver spider</name>
    <name type="synonym">Epeira ventricosa</name>
    <dbReference type="NCBI Taxonomy" id="182803"/>
    <lineage>
        <taxon>Eukaryota</taxon>
        <taxon>Metazoa</taxon>
        <taxon>Ecdysozoa</taxon>
        <taxon>Arthropoda</taxon>
        <taxon>Chelicerata</taxon>
        <taxon>Arachnida</taxon>
        <taxon>Araneae</taxon>
        <taxon>Araneomorphae</taxon>
        <taxon>Entelegynae</taxon>
        <taxon>Araneoidea</taxon>
        <taxon>Araneidae</taxon>
        <taxon>Araneus</taxon>
    </lineage>
</organism>
<feature type="region of interest" description="Disordered" evidence="1">
    <location>
        <begin position="64"/>
        <end position="97"/>
    </location>
</feature>
<name>A0A4Y2KFL8_ARAVE</name>
<keyword evidence="3" id="KW-1185">Reference proteome</keyword>
<feature type="compositionally biased region" description="Basic residues" evidence="1">
    <location>
        <begin position="86"/>
        <end position="97"/>
    </location>
</feature>
<protein>
    <submittedName>
        <fullName evidence="2">Uncharacterized protein</fullName>
    </submittedName>
</protein>
<dbReference type="EMBL" id="BGPR01004493">
    <property type="protein sequence ID" value="GBN00203.1"/>
    <property type="molecule type" value="Genomic_DNA"/>
</dbReference>
<accession>A0A4Y2KFL8</accession>